<keyword evidence="7" id="KW-1185">Reference proteome</keyword>
<dbReference type="SUPFAM" id="SSF52540">
    <property type="entry name" value="P-loop containing nucleoside triphosphate hydrolases"/>
    <property type="match status" value="1"/>
</dbReference>
<evidence type="ECO:0000259" key="5">
    <source>
        <dbReference type="Pfam" id="PF01935"/>
    </source>
</evidence>
<evidence type="ECO:0000313" key="7">
    <source>
        <dbReference type="Proteomes" id="UP000001137"/>
    </source>
</evidence>
<proteinExistence type="inferred from homology"/>
<dbReference type="InterPro" id="IPR027417">
    <property type="entry name" value="P-loop_NTPase"/>
</dbReference>
<evidence type="ECO:0000256" key="2">
    <source>
        <dbReference type="ARBA" id="ARBA00034617"/>
    </source>
</evidence>
<dbReference type="eggNOG" id="arCOG00280">
    <property type="taxonomic scope" value="Archaea"/>
</dbReference>
<dbReference type="HOGENOM" id="CLU_023842_2_0_2"/>
<dbReference type="STRING" id="397948.Cmaq_1610"/>
<evidence type="ECO:0000256" key="1">
    <source>
        <dbReference type="ARBA" id="ARBA00007816"/>
    </source>
</evidence>
<evidence type="ECO:0000313" key="6">
    <source>
        <dbReference type="EMBL" id="ABW02433.1"/>
    </source>
</evidence>
<dbReference type="GO" id="GO:0043138">
    <property type="term" value="F:3'-5' DNA helicase activity"/>
    <property type="evidence" value="ECO:0007669"/>
    <property type="project" value="UniProtKB-EC"/>
</dbReference>
<comment type="catalytic activity">
    <reaction evidence="4">
        <text>ATP + H2O = ADP + phosphate + H(+)</text>
        <dbReference type="Rhea" id="RHEA:13065"/>
        <dbReference type="ChEBI" id="CHEBI:15377"/>
        <dbReference type="ChEBI" id="CHEBI:15378"/>
        <dbReference type="ChEBI" id="CHEBI:30616"/>
        <dbReference type="ChEBI" id="CHEBI:43474"/>
        <dbReference type="ChEBI" id="CHEBI:456216"/>
        <dbReference type="EC" id="5.6.2.4"/>
    </reaction>
</comment>
<evidence type="ECO:0000256" key="3">
    <source>
        <dbReference type="ARBA" id="ARBA00048954"/>
    </source>
</evidence>
<dbReference type="EMBL" id="CP000852">
    <property type="protein sequence ID" value="ABW02433.1"/>
    <property type="molecule type" value="Genomic_DNA"/>
</dbReference>
<dbReference type="Proteomes" id="UP000001137">
    <property type="component" value="Chromosome"/>
</dbReference>
<dbReference type="Pfam" id="PF01935">
    <property type="entry name" value="DUF87"/>
    <property type="match status" value="1"/>
</dbReference>
<dbReference type="KEGG" id="cma:Cmaq_1610"/>
<comment type="catalytic activity">
    <reaction evidence="2">
        <text>Couples ATP hydrolysis with the unwinding of duplex DNA by translocating in the 3'-5' direction.</text>
        <dbReference type="EC" id="5.6.2.4"/>
    </reaction>
</comment>
<reference evidence="6 7" key="1">
    <citation type="submission" date="2007-10" db="EMBL/GenBank/DDBJ databases">
        <title>Complete sequence of Caldivirga maquilingensis IC-167.</title>
        <authorList>
            <consortium name="US DOE Joint Genome Institute"/>
            <person name="Copeland A."/>
            <person name="Lucas S."/>
            <person name="Lapidus A."/>
            <person name="Barry K."/>
            <person name="Glavina del Rio T."/>
            <person name="Dalin E."/>
            <person name="Tice H."/>
            <person name="Pitluck S."/>
            <person name="Saunders E."/>
            <person name="Brettin T."/>
            <person name="Bruce D."/>
            <person name="Detter J.C."/>
            <person name="Han C."/>
            <person name="Schmutz J."/>
            <person name="Larimer F."/>
            <person name="Land M."/>
            <person name="Hauser L."/>
            <person name="Kyrpides N."/>
            <person name="Ivanova N."/>
            <person name="Biddle J.F."/>
            <person name="Zhang Z."/>
            <person name="Fitz-Gibbon S.T."/>
            <person name="Lowe T.M."/>
            <person name="Saltikov C."/>
            <person name="House C.H."/>
            <person name="Richardson P."/>
        </authorList>
    </citation>
    <scope>NUCLEOTIDE SEQUENCE [LARGE SCALE GENOMIC DNA]</scope>
    <source>
        <strain evidence="7">ATCC 700844 / DSM 13496 / JCM 10307 / IC-167</strain>
    </source>
</reference>
<dbReference type="InterPro" id="IPR008571">
    <property type="entry name" value="HerA-like"/>
</dbReference>
<organism evidence="6 7">
    <name type="scientific">Caldivirga maquilingensis (strain ATCC 700844 / DSM 13496 / JCM 10307 / IC-167)</name>
    <dbReference type="NCBI Taxonomy" id="397948"/>
    <lineage>
        <taxon>Archaea</taxon>
        <taxon>Thermoproteota</taxon>
        <taxon>Thermoprotei</taxon>
        <taxon>Thermoproteales</taxon>
        <taxon>Thermoproteaceae</taxon>
        <taxon>Caldivirga</taxon>
    </lineage>
</organism>
<dbReference type="GO" id="GO:0043139">
    <property type="term" value="F:5'-3' DNA helicase activity"/>
    <property type="evidence" value="ECO:0007669"/>
    <property type="project" value="UniProtKB-EC"/>
</dbReference>
<protein>
    <recommendedName>
        <fullName evidence="5">Helicase HerA central domain-containing protein</fullName>
    </recommendedName>
</protein>
<sequence>MEPVGYVIGNNGVDELIMIANPRYADVIKLFDYVYYEHGDSRILAQVTGINRELYRVSDSLAPVVFNDGVKPVETVLVKLLIIGKKTGDLLKLPEAPPPVSTPVYQADPELVKSYLGLRGRLCIGYLASMQDVKVCLNEKAISRHMAIIGATGNGKTWLSVLVIEELLKLGATVLILDPHGEYVKAKETVSKMDGVGLTVFRLSRQHAGDLTYRVGLIAADPDHIASVSGIDDKAIRIREAFSLAHRCVKLAAKAYGDSKLATLRNMERILAQVASGRRIQVGMLQNLFGTKYPTGNLNDNKYFRRLTVVLSELNDLASESAGRHAALAAKRYVRKLRRLGVYSPLSTRLLKLLKARHASVINLAGLDDSVQDHVAYSILSRVLKARINYVRRLPGPKYPYPVVIVVEEAHRFAPGNGRRTLTYGILSRIAMEGRKFGVFLVLITQRPSKIDQDILSQVQNYALLRVVNPKDREALLEAGELMNSNLDKILASLNIGEALIMGPIVGGQVPIVVKLRNRVLEYGGGDINLDKYWGVKDEDYENEVSRMMGLKIPKLTIERAKLLLDKISDESLSDSVIRGYVNGARVEVDLKNEVWSCSKCRNSMKPCEHVVALLLKKAMREAELMHK</sequence>
<name>A8M9W2_CALMQ</name>
<comment type="catalytic activity">
    <reaction evidence="3">
        <text>ATP + H2O = ADP + phosphate + H(+)</text>
        <dbReference type="Rhea" id="RHEA:13065"/>
        <dbReference type="ChEBI" id="CHEBI:15377"/>
        <dbReference type="ChEBI" id="CHEBI:15378"/>
        <dbReference type="ChEBI" id="CHEBI:30616"/>
        <dbReference type="ChEBI" id="CHEBI:43474"/>
        <dbReference type="ChEBI" id="CHEBI:456216"/>
        <dbReference type="EC" id="5.6.2.3"/>
    </reaction>
</comment>
<dbReference type="GeneID" id="5708661"/>
<comment type="similarity">
    <text evidence="1">Belongs to the HerA family.</text>
</comment>
<gene>
    <name evidence="6" type="ordered locus">Cmaq_1610</name>
</gene>
<dbReference type="InterPro" id="IPR002789">
    <property type="entry name" value="HerA_central"/>
</dbReference>
<evidence type="ECO:0000256" key="4">
    <source>
        <dbReference type="ARBA" id="ARBA00048988"/>
    </source>
</evidence>
<accession>A8M9W2</accession>
<dbReference type="OrthoDB" id="107033at2157"/>
<dbReference type="PANTHER" id="PTHR42957:SF1">
    <property type="entry name" value="HELICASE MJ1565-RELATED"/>
    <property type="match status" value="1"/>
</dbReference>
<dbReference type="Gene3D" id="3.40.50.300">
    <property type="entry name" value="P-loop containing nucleotide triphosphate hydrolases"/>
    <property type="match status" value="2"/>
</dbReference>
<dbReference type="PANTHER" id="PTHR42957">
    <property type="entry name" value="HELICASE MJ1565-RELATED"/>
    <property type="match status" value="1"/>
</dbReference>
<dbReference type="RefSeq" id="WP_012186652.1">
    <property type="nucleotide sequence ID" value="NC_009954.1"/>
</dbReference>
<feature type="domain" description="Helicase HerA central" evidence="5">
    <location>
        <begin position="123"/>
        <end position="383"/>
    </location>
</feature>
<dbReference type="AlphaFoldDB" id="A8M9W2"/>